<feature type="compositionally biased region" description="Basic and acidic residues" evidence="2">
    <location>
        <begin position="348"/>
        <end position="362"/>
    </location>
</feature>
<dbReference type="GO" id="GO:0032040">
    <property type="term" value="C:small-subunit processome"/>
    <property type="evidence" value="ECO:0007669"/>
    <property type="project" value="InterPro"/>
</dbReference>
<gene>
    <name evidence="4" type="ORF">POVCU1_045630</name>
    <name evidence="3" type="ORF">POVCU2_0049260</name>
</gene>
<evidence type="ECO:0000313" key="3">
    <source>
        <dbReference type="EMBL" id="SBS88575.1"/>
    </source>
</evidence>
<proteinExistence type="predicted"/>
<feature type="compositionally biased region" description="Basic residues" evidence="2">
    <location>
        <begin position="363"/>
        <end position="376"/>
    </location>
</feature>
<dbReference type="InterPro" id="IPR006984">
    <property type="entry name" value="Fcf1/UTP23"/>
</dbReference>
<evidence type="ECO:0000313" key="5">
    <source>
        <dbReference type="Proteomes" id="UP000078546"/>
    </source>
</evidence>
<dbReference type="PANTHER" id="PTHR12416">
    <property type="entry name" value="RRNA-PROCESSING PROTEIN UTP23 HOMOLOG"/>
    <property type="match status" value="1"/>
</dbReference>
<name>A0A1A8X185_PLAOA</name>
<dbReference type="EMBL" id="FLQU01000639">
    <property type="protein sequence ID" value="SBS88575.1"/>
    <property type="molecule type" value="Genomic_DNA"/>
</dbReference>
<dbReference type="Gene3D" id="3.40.50.1010">
    <property type="entry name" value="5'-nuclease"/>
    <property type="match status" value="2"/>
</dbReference>
<dbReference type="Proteomes" id="UP000078546">
    <property type="component" value="Unassembled WGS sequence"/>
</dbReference>
<accession>A0A1A8X185</accession>
<protein>
    <submittedName>
        <fullName evidence="4">Uncharacterized protein</fullName>
    </submittedName>
</protein>
<sequence length="376" mass="43574">MLAKRVFYALFGASNKQHDAQGANVAEEYAWGEMKIDKKKEFKKKLTTYCSLLQVSDPLKIIADEAFINLCIVHKISIKDELNKLLNRQFLLMTTKCISHHAKKLQQEEAAYAIRKLTHYKCNHNEHNIRDSVQVFFKKMNNENNPFFSPTNYFENKINVIHNFDSRFNTKSTIHKSAGAQDECANGETQLKRRSRGAPDREHEENQEKGCGEGSNNEANLVKCTTSDEENKMKQEKSSEEGQNDEANQTNGGASHGEKEKTGKNDDLSESIKCIIDLVKNNNEKKFFIATNNSELRCFLRKVFLVPIIYINESGTIKLESISTKNIYKKENVELKKMKMMKWERDIKKAEQRKDKEHIKKNIEKKKKKKKRGSRR</sequence>
<feature type="compositionally biased region" description="Basic and acidic residues" evidence="2">
    <location>
        <begin position="256"/>
        <end position="266"/>
    </location>
</feature>
<keyword evidence="1" id="KW-0539">Nucleus</keyword>
<reference evidence="5 6" key="2">
    <citation type="submission" date="2016-05" db="EMBL/GenBank/DDBJ databases">
        <authorList>
            <person name="Naeem Raeece"/>
        </authorList>
    </citation>
    <scope>NUCLEOTIDE SEQUENCE [LARGE SCALE GENOMIC DNA]</scope>
</reference>
<evidence type="ECO:0000313" key="6">
    <source>
        <dbReference type="Proteomes" id="UP000078560"/>
    </source>
</evidence>
<evidence type="ECO:0000256" key="1">
    <source>
        <dbReference type="ARBA" id="ARBA00023242"/>
    </source>
</evidence>
<feature type="compositionally biased region" description="Polar residues" evidence="2">
    <location>
        <begin position="214"/>
        <end position="225"/>
    </location>
</feature>
<feature type="region of interest" description="Disordered" evidence="2">
    <location>
        <begin position="175"/>
        <end position="266"/>
    </location>
</feature>
<dbReference type="Proteomes" id="UP000078560">
    <property type="component" value="Unassembled WGS sequence"/>
</dbReference>
<dbReference type="EMBL" id="FLQV01000831">
    <property type="protein sequence ID" value="SBS98371.1"/>
    <property type="molecule type" value="Genomic_DNA"/>
</dbReference>
<dbReference type="AlphaFoldDB" id="A0A1A8X185"/>
<feature type="compositionally biased region" description="Basic and acidic residues" evidence="2">
    <location>
        <begin position="197"/>
        <end position="211"/>
    </location>
</feature>
<reference evidence="4" key="1">
    <citation type="submission" date="2016-05" db="EMBL/GenBank/DDBJ databases">
        <authorList>
            <person name="Lavstsen T."/>
            <person name="Jespersen J.S."/>
        </authorList>
    </citation>
    <scope>NUCLEOTIDE SEQUENCE [LARGE SCALE GENOMIC DNA]</scope>
</reference>
<dbReference type="Pfam" id="PF04900">
    <property type="entry name" value="Fcf1"/>
    <property type="match status" value="2"/>
</dbReference>
<evidence type="ECO:0000313" key="4">
    <source>
        <dbReference type="EMBL" id="SBS98371.1"/>
    </source>
</evidence>
<feature type="compositionally biased region" description="Basic and acidic residues" evidence="2">
    <location>
        <begin position="229"/>
        <end position="240"/>
    </location>
</feature>
<feature type="region of interest" description="Disordered" evidence="2">
    <location>
        <begin position="348"/>
        <end position="376"/>
    </location>
</feature>
<evidence type="ECO:0000256" key="2">
    <source>
        <dbReference type="SAM" id="MobiDB-lite"/>
    </source>
</evidence>
<organism evidence="4 5">
    <name type="scientific">Plasmodium ovale curtisi</name>
    <dbReference type="NCBI Taxonomy" id="864141"/>
    <lineage>
        <taxon>Eukaryota</taxon>
        <taxon>Sar</taxon>
        <taxon>Alveolata</taxon>
        <taxon>Apicomplexa</taxon>
        <taxon>Aconoidasida</taxon>
        <taxon>Haemosporida</taxon>
        <taxon>Plasmodiidae</taxon>
        <taxon>Plasmodium</taxon>
        <taxon>Plasmodium (Plasmodium)</taxon>
    </lineage>
</organism>